<reference evidence="1 2" key="1">
    <citation type="submission" date="2021-09" db="EMBL/GenBank/DDBJ databases">
        <title>The complete genome sequence of a new microorganism.</title>
        <authorList>
            <person name="Zi Z."/>
        </authorList>
    </citation>
    <scope>NUCLEOTIDE SEQUENCE [LARGE SCALE GENOMIC DNA]</scope>
    <source>
        <strain evidence="1 2">WGZ8</strain>
    </source>
</reference>
<protein>
    <submittedName>
        <fullName evidence="1">ABC transporter substrate-binding protein</fullName>
    </submittedName>
</protein>
<comment type="caution">
    <text evidence="1">The sequence shown here is derived from an EMBL/GenBank/DDBJ whole genome shotgun (WGS) entry which is preliminary data.</text>
</comment>
<gene>
    <name evidence="1" type="ORF">K9B37_17070</name>
</gene>
<accession>A0ABS7VR09</accession>
<dbReference type="InterPro" id="IPR008869">
    <property type="entry name" value="MlaC/ttg2D"/>
</dbReference>
<evidence type="ECO:0000313" key="2">
    <source>
        <dbReference type="Proteomes" id="UP000704176"/>
    </source>
</evidence>
<dbReference type="EMBL" id="JAIRBM010000014">
    <property type="protein sequence ID" value="MBZ6077991.1"/>
    <property type="molecule type" value="Genomic_DNA"/>
</dbReference>
<dbReference type="Pfam" id="PF05494">
    <property type="entry name" value="MlaC"/>
    <property type="match status" value="1"/>
</dbReference>
<keyword evidence="2" id="KW-1185">Reference proteome</keyword>
<proteinExistence type="predicted"/>
<dbReference type="InterPro" id="IPR042245">
    <property type="entry name" value="Tgt2/MlaC_sf"/>
</dbReference>
<dbReference type="Gene3D" id="3.10.450.710">
    <property type="entry name" value="Tgt2/MlaC"/>
    <property type="match status" value="1"/>
</dbReference>
<name>A0ABS7VR09_9HYPH</name>
<dbReference type="RefSeq" id="WP_224314747.1">
    <property type="nucleotide sequence ID" value="NZ_JAIRBM010000014.1"/>
</dbReference>
<dbReference type="Proteomes" id="UP000704176">
    <property type="component" value="Unassembled WGS sequence"/>
</dbReference>
<sequence>MFSRRQLLMLAGAAVAYPCFVVGQERNPSVTRIKEFYEKLQAAADQPDREPKERLSTLSGLFMEMFDTPTMTRIAVGPSWPKLPEVKKASLQDAFGQYVIALYSGRLGQAAGGRFEVLPDTERRAGGILVRTRITDAQGNVTPVDYLMNGEGRIVDIYLKGTVSELASQRPVFERALKAGGPDRLEAELRERTQALRRGQ</sequence>
<evidence type="ECO:0000313" key="1">
    <source>
        <dbReference type="EMBL" id="MBZ6077991.1"/>
    </source>
</evidence>
<organism evidence="1 2">
    <name type="scientific">Microvirga puerhi</name>
    <dbReference type="NCBI Taxonomy" id="2876078"/>
    <lineage>
        <taxon>Bacteria</taxon>
        <taxon>Pseudomonadati</taxon>
        <taxon>Pseudomonadota</taxon>
        <taxon>Alphaproteobacteria</taxon>
        <taxon>Hyphomicrobiales</taxon>
        <taxon>Methylobacteriaceae</taxon>
        <taxon>Microvirga</taxon>
    </lineage>
</organism>